<feature type="transmembrane region" description="Helical" evidence="19">
    <location>
        <begin position="72"/>
        <end position="92"/>
    </location>
</feature>
<dbReference type="InterPro" id="IPR003805">
    <property type="entry name" value="CobS"/>
</dbReference>
<evidence type="ECO:0000313" key="21">
    <source>
        <dbReference type="Proteomes" id="UP000569329"/>
    </source>
</evidence>
<evidence type="ECO:0000256" key="14">
    <source>
        <dbReference type="ARBA" id="ARBA00025228"/>
    </source>
</evidence>
<dbReference type="PANTHER" id="PTHR34148:SF1">
    <property type="entry name" value="ADENOSYLCOBINAMIDE-GDP RIBAZOLETRANSFERASE"/>
    <property type="match status" value="1"/>
</dbReference>
<dbReference type="AlphaFoldDB" id="A0A839E1J8"/>
<comment type="caution">
    <text evidence="19">Lacks conserved residue(s) required for the propagation of feature annotation.</text>
</comment>
<comment type="pathway">
    <text evidence="3 19">Cofactor biosynthesis; adenosylcobalamin biosynthesis; adenosylcobalamin from cob(II)yrinate a,c-diamide: step 7/7.</text>
</comment>
<comment type="cofactor">
    <cofactor evidence="1 19">
        <name>Mg(2+)</name>
        <dbReference type="ChEBI" id="CHEBI:18420"/>
    </cofactor>
</comment>
<dbReference type="UniPathway" id="UPA00148">
    <property type="reaction ID" value="UER00238"/>
</dbReference>
<evidence type="ECO:0000256" key="12">
    <source>
        <dbReference type="ARBA" id="ARBA00022989"/>
    </source>
</evidence>
<dbReference type="GO" id="GO:0051073">
    <property type="term" value="F:adenosylcobinamide-GDP ribazoletransferase activity"/>
    <property type="evidence" value="ECO:0007669"/>
    <property type="project" value="UniProtKB-UniRule"/>
</dbReference>
<comment type="catalytic activity">
    <reaction evidence="17 19">
        <text>alpha-ribazole + adenosylcob(III)inamide-GDP = adenosylcob(III)alamin + GMP + H(+)</text>
        <dbReference type="Rhea" id="RHEA:16049"/>
        <dbReference type="ChEBI" id="CHEBI:10329"/>
        <dbReference type="ChEBI" id="CHEBI:15378"/>
        <dbReference type="ChEBI" id="CHEBI:18408"/>
        <dbReference type="ChEBI" id="CHEBI:58115"/>
        <dbReference type="ChEBI" id="CHEBI:60487"/>
        <dbReference type="EC" id="2.7.8.26"/>
    </reaction>
</comment>
<evidence type="ECO:0000256" key="18">
    <source>
        <dbReference type="ARBA" id="ARBA00049504"/>
    </source>
</evidence>
<feature type="transmembrane region" description="Helical" evidence="19">
    <location>
        <begin position="12"/>
        <end position="38"/>
    </location>
</feature>
<evidence type="ECO:0000256" key="2">
    <source>
        <dbReference type="ARBA" id="ARBA00004651"/>
    </source>
</evidence>
<comment type="similarity">
    <text evidence="4 19">Belongs to the CobS family.</text>
</comment>
<evidence type="ECO:0000256" key="10">
    <source>
        <dbReference type="ARBA" id="ARBA00022692"/>
    </source>
</evidence>
<dbReference type="Pfam" id="PF02654">
    <property type="entry name" value="CobS"/>
    <property type="match status" value="1"/>
</dbReference>
<gene>
    <name evidence="19" type="primary">cobS</name>
    <name evidence="20" type="ORF">FHX42_002951</name>
</gene>
<evidence type="ECO:0000313" key="20">
    <source>
        <dbReference type="EMBL" id="MBA8825585.1"/>
    </source>
</evidence>
<evidence type="ECO:0000256" key="3">
    <source>
        <dbReference type="ARBA" id="ARBA00004663"/>
    </source>
</evidence>
<comment type="caution">
    <text evidence="20">The sequence shown here is derived from an EMBL/GenBank/DDBJ whole genome shotgun (WGS) entry which is preliminary data.</text>
</comment>
<sequence>MVGALLGAVGAALLWGLTTLSAPPLLAGLLTVGALVVLTRGMHVDGLADAVDGLGCYGPPERALSVMRDGSTGPFAVVALALVLGVQAVGLAELARTGAWGAVVLAPAVGRGAFLLCCRRSLPAARPEGMGSLVAGSQSTWTVTAWWCVLGVLGAFVLPGAPWVGVLAVALSAAALWSFTRHARHRFGGITGDVLGASSELATTIVIAVCTFA</sequence>
<evidence type="ECO:0000256" key="4">
    <source>
        <dbReference type="ARBA" id="ARBA00010561"/>
    </source>
</evidence>
<evidence type="ECO:0000256" key="13">
    <source>
        <dbReference type="ARBA" id="ARBA00023136"/>
    </source>
</evidence>
<dbReference type="GO" id="GO:0009236">
    <property type="term" value="P:cobalamin biosynthetic process"/>
    <property type="evidence" value="ECO:0007669"/>
    <property type="project" value="UniProtKB-UniRule"/>
</dbReference>
<evidence type="ECO:0000256" key="7">
    <source>
        <dbReference type="ARBA" id="ARBA00022475"/>
    </source>
</evidence>
<evidence type="ECO:0000256" key="6">
    <source>
        <dbReference type="ARBA" id="ARBA00015850"/>
    </source>
</evidence>
<keyword evidence="12 19" id="KW-1133">Transmembrane helix</keyword>
<comment type="subcellular location">
    <subcellularLocation>
        <location evidence="2 19">Cell membrane</location>
        <topology evidence="2 19">Multi-pass membrane protein</topology>
    </subcellularLocation>
</comment>
<evidence type="ECO:0000256" key="15">
    <source>
        <dbReference type="ARBA" id="ARBA00032605"/>
    </source>
</evidence>
<keyword evidence="8 19" id="KW-0169">Cobalamin biosynthesis</keyword>
<evidence type="ECO:0000256" key="9">
    <source>
        <dbReference type="ARBA" id="ARBA00022679"/>
    </source>
</evidence>
<keyword evidence="9 19" id="KW-0808">Transferase</keyword>
<protein>
    <recommendedName>
        <fullName evidence="6 19">Adenosylcobinamide-GDP ribazoletransferase</fullName>
        <ecNumber evidence="5 19">2.7.8.26</ecNumber>
    </recommendedName>
    <alternativeName>
        <fullName evidence="16 19">Cobalamin synthase</fullName>
    </alternativeName>
    <alternativeName>
        <fullName evidence="15 19">Cobalamin-5'-phosphate synthase</fullName>
    </alternativeName>
</protein>
<evidence type="ECO:0000256" key="1">
    <source>
        <dbReference type="ARBA" id="ARBA00001946"/>
    </source>
</evidence>
<dbReference type="EC" id="2.7.8.26" evidence="5 19"/>
<evidence type="ECO:0000256" key="19">
    <source>
        <dbReference type="HAMAP-Rule" id="MF_00719"/>
    </source>
</evidence>
<keyword evidence="21" id="KW-1185">Reference proteome</keyword>
<keyword evidence="11 19" id="KW-0460">Magnesium</keyword>
<evidence type="ECO:0000256" key="16">
    <source>
        <dbReference type="ARBA" id="ARBA00032853"/>
    </source>
</evidence>
<organism evidence="20 21">
    <name type="scientific">Halosaccharopolyspora lacisalsi</name>
    <dbReference type="NCBI Taxonomy" id="1000566"/>
    <lineage>
        <taxon>Bacteria</taxon>
        <taxon>Bacillati</taxon>
        <taxon>Actinomycetota</taxon>
        <taxon>Actinomycetes</taxon>
        <taxon>Pseudonocardiales</taxon>
        <taxon>Pseudonocardiaceae</taxon>
        <taxon>Halosaccharopolyspora</taxon>
    </lineage>
</organism>
<dbReference type="Proteomes" id="UP000569329">
    <property type="component" value="Unassembled WGS sequence"/>
</dbReference>
<evidence type="ECO:0000256" key="17">
    <source>
        <dbReference type="ARBA" id="ARBA00048623"/>
    </source>
</evidence>
<dbReference type="PANTHER" id="PTHR34148">
    <property type="entry name" value="ADENOSYLCOBINAMIDE-GDP RIBAZOLETRANSFERASE"/>
    <property type="match status" value="1"/>
</dbReference>
<dbReference type="GO" id="GO:0008818">
    <property type="term" value="F:cobalamin 5'-phosphate synthase activity"/>
    <property type="evidence" value="ECO:0007669"/>
    <property type="project" value="UniProtKB-UniRule"/>
</dbReference>
<dbReference type="EMBL" id="JACGWZ010000004">
    <property type="protein sequence ID" value="MBA8825585.1"/>
    <property type="molecule type" value="Genomic_DNA"/>
</dbReference>
<keyword evidence="7 19" id="KW-1003">Cell membrane</keyword>
<dbReference type="GO" id="GO:0005886">
    <property type="term" value="C:plasma membrane"/>
    <property type="evidence" value="ECO:0007669"/>
    <property type="project" value="UniProtKB-SubCell"/>
</dbReference>
<name>A0A839E1J8_9PSEU</name>
<comment type="catalytic activity">
    <reaction evidence="18 19">
        <text>alpha-ribazole 5'-phosphate + adenosylcob(III)inamide-GDP = adenosylcob(III)alamin 5'-phosphate + GMP + H(+)</text>
        <dbReference type="Rhea" id="RHEA:23560"/>
        <dbReference type="ChEBI" id="CHEBI:15378"/>
        <dbReference type="ChEBI" id="CHEBI:57918"/>
        <dbReference type="ChEBI" id="CHEBI:58115"/>
        <dbReference type="ChEBI" id="CHEBI:60487"/>
        <dbReference type="ChEBI" id="CHEBI:60493"/>
        <dbReference type="EC" id="2.7.8.26"/>
    </reaction>
</comment>
<dbReference type="HAMAP" id="MF_00719">
    <property type="entry name" value="CobS"/>
    <property type="match status" value="1"/>
</dbReference>
<comment type="function">
    <text evidence="14 19">Joins adenosylcobinamide-GDP and alpha-ribazole to generate adenosylcobalamin (Ado-cobalamin). Also synthesizes adenosylcobalamin 5'-phosphate from adenosylcobinamide-GDP and alpha-ribazole 5'-phosphate.</text>
</comment>
<keyword evidence="10 19" id="KW-0812">Transmembrane</keyword>
<proteinExistence type="inferred from homology"/>
<evidence type="ECO:0000256" key="8">
    <source>
        <dbReference type="ARBA" id="ARBA00022573"/>
    </source>
</evidence>
<keyword evidence="13 19" id="KW-0472">Membrane</keyword>
<accession>A0A839E1J8</accession>
<evidence type="ECO:0000256" key="11">
    <source>
        <dbReference type="ARBA" id="ARBA00022842"/>
    </source>
</evidence>
<reference evidence="20 21" key="1">
    <citation type="submission" date="2020-07" db="EMBL/GenBank/DDBJ databases">
        <title>Sequencing the genomes of 1000 actinobacteria strains.</title>
        <authorList>
            <person name="Klenk H.-P."/>
        </authorList>
    </citation>
    <scope>NUCLEOTIDE SEQUENCE [LARGE SCALE GENOMIC DNA]</scope>
    <source>
        <strain evidence="20 21">DSM 45975</strain>
    </source>
</reference>
<feature type="transmembrane region" description="Helical" evidence="19">
    <location>
        <begin position="139"/>
        <end position="157"/>
    </location>
</feature>
<evidence type="ECO:0000256" key="5">
    <source>
        <dbReference type="ARBA" id="ARBA00013200"/>
    </source>
</evidence>